<reference evidence="2 3" key="1">
    <citation type="submission" date="2017-10" db="EMBL/GenBank/DDBJ databases">
        <title>The draft genome sequence of Lewinella marina KCTC 32374.</title>
        <authorList>
            <person name="Wang K."/>
        </authorList>
    </citation>
    <scope>NUCLEOTIDE SEQUENCE [LARGE SCALE GENOMIC DNA]</scope>
    <source>
        <strain evidence="2 3">MKG-38</strain>
    </source>
</reference>
<dbReference type="AlphaFoldDB" id="A0A2G0CI64"/>
<name>A0A2G0CI64_9BACT</name>
<dbReference type="OrthoDB" id="7550081at2"/>
<gene>
    <name evidence="2" type="ORF">CGL56_01005</name>
</gene>
<evidence type="ECO:0000313" key="3">
    <source>
        <dbReference type="Proteomes" id="UP000226437"/>
    </source>
</evidence>
<evidence type="ECO:0000259" key="1">
    <source>
        <dbReference type="Pfam" id="PF00149"/>
    </source>
</evidence>
<keyword evidence="3" id="KW-1185">Reference proteome</keyword>
<evidence type="ECO:0000313" key="2">
    <source>
        <dbReference type="EMBL" id="PHK99659.1"/>
    </source>
</evidence>
<dbReference type="EMBL" id="PDLO01000001">
    <property type="protein sequence ID" value="PHK99659.1"/>
    <property type="molecule type" value="Genomic_DNA"/>
</dbReference>
<dbReference type="GO" id="GO:0016787">
    <property type="term" value="F:hydrolase activity"/>
    <property type="evidence" value="ECO:0007669"/>
    <property type="project" value="InterPro"/>
</dbReference>
<dbReference type="PANTHER" id="PTHR46546:SF4">
    <property type="entry name" value="SHEWANELLA-LIKE PROTEIN PHOSPHATASE 1"/>
    <property type="match status" value="1"/>
</dbReference>
<dbReference type="Pfam" id="PF00149">
    <property type="entry name" value="Metallophos"/>
    <property type="match status" value="1"/>
</dbReference>
<dbReference type="Gene3D" id="3.60.21.10">
    <property type="match status" value="1"/>
</dbReference>
<organism evidence="2 3">
    <name type="scientific">Neolewinella marina</name>
    <dbReference type="NCBI Taxonomy" id="438751"/>
    <lineage>
        <taxon>Bacteria</taxon>
        <taxon>Pseudomonadati</taxon>
        <taxon>Bacteroidota</taxon>
        <taxon>Saprospiria</taxon>
        <taxon>Saprospirales</taxon>
        <taxon>Lewinellaceae</taxon>
        <taxon>Neolewinella</taxon>
    </lineage>
</organism>
<feature type="domain" description="Calcineurin-like phosphoesterase" evidence="1">
    <location>
        <begin position="101"/>
        <end position="320"/>
    </location>
</feature>
<proteinExistence type="predicted"/>
<protein>
    <submittedName>
        <fullName evidence="2">Metallophosphoesterase</fullName>
    </submittedName>
</protein>
<accession>A0A2G0CI64</accession>
<dbReference type="InterPro" id="IPR004843">
    <property type="entry name" value="Calcineurin-like_PHP"/>
</dbReference>
<dbReference type="PANTHER" id="PTHR46546">
    <property type="entry name" value="SHEWANELLA-LIKE PROTEIN PHOSPHATASE 1"/>
    <property type="match status" value="1"/>
</dbReference>
<dbReference type="Proteomes" id="UP000226437">
    <property type="component" value="Unassembled WGS sequence"/>
</dbReference>
<comment type="caution">
    <text evidence="2">The sequence shown here is derived from an EMBL/GenBank/DDBJ whole genome shotgun (WGS) entry which is preliminary data.</text>
</comment>
<dbReference type="SUPFAM" id="SSF56300">
    <property type="entry name" value="Metallo-dependent phosphatases"/>
    <property type="match status" value="1"/>
</dbReference>
<sequence>MSPGGVNFEATQSKFLFALLLSTLLSFSVDSLPPDGPYLFYESDSLVARWANTEERTTGTVVFRPDNFSELPQFASFEPEFVDPNRSFIPATTAHYTGVSKIAAISDIHGQFETGRKLLMANGIIDKSSNWSFGDGHLVIVGDIFDRGDQVTELLWLIYKLEKQAERAGGRVHFLLGNHETMILEGDERYLNARYRTTSGLIGEFYKDLYGPDTYLGRWLRSLPLVVNINGTVFIHGGLSRSVVREVRSIDQINELYREYLIDAQDLSTITDQNARLEMLYGRGGPLWYRGYFSRGEFSEQDLNFVLRKINAKGIVVGHTSFTAVSSYYDNRLIAVDSSIKFGSVGEVLIIENGAYFRGTISGERIPLKASTK</sequence>
<dbReference type="InterPro" id="IPR029052">
    <property type="entry name" value="Metallo-depent_PP-like"/>
</dbReference>